<keyword evidence="4" id="KW-0732">Signal</keyword>
<dbReference type="GO" id="GO:0016787">
    <property type="term" value="F:hydrolase activity"/>
    <property type="evidence" value="ECO:0007669"/>
    <property type="project" value="UniProtKB-KW"/>
</dbReference>
<dbReference type="PANTHER" id="PTHR43248:SF25">
    <property type="entry name" value="AB HYDROLASE-1 DOMAIN-CONTAINING PROTEIN-RELATED"/>
    <property type="match status" value="1"/>
</dbReference>
<comment type="similarity">
    <text evidence="1">Belongs to the peptidase S33 family.</text>
</comment>
<dbReference type="Gene3D" id="3.40.50.1820">
    <property type="entry name" value="alpha/beta hydrolase"/>
    <property type="match status" value="1"/>
</dbReference>
<feature type="region of interest" description="Disordered" evidence="3">
    <location>
        <begin position="433"/>
        <end position="473"/>
    </location>
</feature>
<comment type="caution">
    <text evidence="7">The sequence shown here is derived from an EMBL/GenBank/DDBJ whole genome shotgun (WGS) entry which is preliminary data.</text>
</comment>
<evidence type="ECO:0000313" key="8">
    <source>
        <dbReference type="Proteomes" id="UP000240542"/>
    </source>
</evidence>
<evidence type="ECO:0000256" key="2">
    <source>
        <dbReference type="ARBA" id="ARBA00022801"/>
    </source>
</evidence>
<evidence type="ECO:0000259" key="6">
    <source>
        <dbReference type="Pfam" id="PF08386"/>
    </source>
</evidence>
<dbReference type="Proteomes" id="UP000240542">
    <property type="component" value="Unassembled WGS sequence"/>
</dbReference>
<feature type="domain" description="Peptidase S33 tripeptidyl aminopeptidase-like C-terminal" evidence="6">
    <location>
        <begin position="386"/>
        <end position="469"/>
    </location>
</feature>
<dbReference type="Pfam" id="PF00561">
    <property type="entry name" value="Abhydrolase_1"/>
    <property type="match status" value="1"/>
</dbReference>
<dbReference type="SUPFAM" id="SSF53474">
    <property type="entry name" value="alpha/beta-Hydrolases"/>
    <property type="match status" value="1"/>
</dbReference>
<protein>
    <submittedName>
        <fullName evidence="7">Alpha/beta hydrolase family protein</fullName>
    </submittedName>
</protein>
<evidence type="ECO:0000256" key="4">
    <source>
        <dbReference type="SAM" id="SignalP"/>
    </source>
</evidence>
<dbReference type="Pfam" id="PF08386">
    <property type="entry name" value="Abhydrolase_4"/>
    <property type="match status" value="1"/>
</dbReference>
<evidence type="ECO:0000313" key="7">
    <source>
        <dbReference type="EMBL" id="PSK97401.1"/>
    </source>
</evidence>
<evidence type="ECO:0000259" key="5">
    <source>
        <dbReference type="Pfam" id="PF00561"/>
    </source>
</evidence>
<feature type="chain" id="PRO_5015148552" evidence="4">
    <location>
        <begin position="27"/>
        <end position="473"/>
    </location>
</feature>
<accession>A0A2P8DJM3</accession>
<feature type="domain" description="AB hydrolase-1" evidence="5">
    <location>
        <begin position="86"/>
        <end position="274"/>
    </location>
</feature>
<gene>
    <name evidence="7" type="ORF">CLV63_108120</name>
</gene>
<keyword evidence="2 7" id="KW-0378">Hydrolase</keyword>
<name>A0A2P8DJM3_9ACTN</name>
<sequence length="473" mass="50127">MRSSVITTSAVVAMTAVVGLSGGANAEQEGPPKGKLAWGECAREDIVKGVECGTLTVPLDWSEPDADTVPLRVFRYKAPGGKSRGTIVNFPSGPGESGDIAFAGLREKLPGYDLVAIDPRGVGESSALNCSAEDAVNIPLVPPTDGKSFTALEKEQRDFWSSCTTKPTALKQHTDAYSNARDAEALRTALGLDRINLHGFSYGTLYAERYLAMFGQHVNGSILEGVMNPAQSRREFITTAATGSQALFDRFAKSCAADAECALHGQDIAAVLRTAKDKADAGRIPGDAYGRPWSAAAVNQYLDVAMASDVRKAATGLLKLSRGKNPIADGNPGGQPEEPTPDRVPYSDPLVCSDFDMSVESVNAARRDQAAMRTAAPDMGYSANSTQYTSICLGGPQPAKDSAAPVTSRSDNPTLLLSNSHDPATPIAWADSVERQLGPDTDHIRTDKTGHGGAMDEPEVNQRVTDYLNRLNP</sequence>
<feature type="signal peptide" evidence="4">
    <location>
        <begin position="1"/>
        <end position="26"/>
    </location>
</feature>
<evidence type="ECO:0000256" key="1">
    <source>
        <dbReference type="ARBA" id="ARBA00010088"/>
    </source>
</evidence>
<feature type="compositionally biased region" description="Basic and acidic residues" evidence="3">
    <location>
        <begin position="440"/>
        <end position="450"/>
    </location>
</feature>
<dbReference type="PANTHER" id="PTHR43248">
    <property type="entry name" value="2-SUCCINYL-6-HYDROXY-2,4-CYCLOHEXADIENE-1-CARBOXYLATE SYNTHASE"/>
    <property type="match status" value="1"/>
</dbReference>
<dbReference type="InterPro" id="IPR051601">
    <property type="entry name" value="Serine_prot/Carboxylest_S33"/>
</dbReference>
<organism evidence="7 8">
    <name type="scientific">Murinocardiopsis flavida</name>
    <dbReference type="NCBI Taxonomy" id="645275"/>
    <lineage>
        <taxon>Bacteria</taxon>
        <taxon>Bacillati</taxon>
        <taxon>Actinomycetota</taxon>
        <taxon>Actinomycetes</taxon>
        <taxon>Streptosporangiales</taxon>
        <taxon>Nocardiopsidaceae</taxon>
        <taxon>Murinocardiopsis</taxon>
    </lineage>
</organism>
<reference evidence="7 8" key="1">
    <citation type="submission" date="2018-03" db="EMBL/GenBank/DDBJ databases">
        <title>Genomic Encyclopedia of Archaeal and Bacterial Type Strains, Phase II (KMG-II): from individual species to whole genera.</title>
        <authorList>
            <person name="Goeker M."/>
        </authorList>
    </citation>
    <scope>NUCLEOTIDE SEQUENCE [LARGE SCALE GENOMIC DNA]</scope>
    <source>
        <strain evidence="7 8">DSM 45312</strain>
    </source>
</reference>
<dbReference type="InterPro" id="IPR013595">
    <property type="entry name" value="Pept_S33_TAP-like_C"/>
</dbReference>
<dbReference type="InterPro" id="IPR000073">
    <property type="entry name" value="AB_hydrolase_1"/>
</dbReference>
<proteinExistence type="inferred from homology"/>
<feature type="region of interest" description="Disordered" evidence="3">
    <location>
        <begin position="322"/>
        <end position="344"/>
    </location>
</feature>
<dbReference type="InterPro" id="IPR029058">
    <property type="entry name" value="AB_hydrolase_fold"/>
</dbReference>
<dbReference type="EMBL" id="PYGA01000008">
    <property type="protein sequence ID" value="PSK97401.1"/>
    <property type="molecule type" value="Genomic_DNA"/>
</dbReference>
<dbReference type="RefSeq" id="WP_211301287.1">
    <property type="nucleotide sequence ID" value="NZ_PYGA01000008.1"/>
</dbReference>
<dbReference type="AlphaFoldDB" id="A0A2P8DJM3"/>
<keyword evidence="8" id="KW-1185">Reference proteome</keyword>
<evidence type="ECO:0000256" key="3">
    <source>
        <dbReference type="SAM" id="MobiDB-lite"/>
    </source>
</evidence>